<dbReference type="EMBL" id="LQIR01000007">
    <property type="protein sequence ID" value="KUI19234.1"/>
    <property type="molecule type" value="Genomic_DNA"/>
</dbReference>
<evidence type="ECO:0000259" key="4">
    <source>
        <dbReference type="PROSITE" id="PS50949"/>
    </source>
</evidence>
<dbReference type="PANTHER" id="PTHR43537">
    <property type="entry name" value="TRANSCRIPTIONAL REGULATOR, GNTR FAMILY"/>
    <property type="match status" value="1"/>
</dbReference>
<dbReference type="GO" id="GO:0003677">
    <property type="term" value="F:DNA binding"/>
    <property type="evidence" value="ECO:0007669"/>
    <property type="project" value="UniProtKB-KW"/>
</dbReference>
<dbReference type="SUPFAM" id="SSF48008">
    <property type="entry name" value="GntR ligand-binding domain-like"/>
    <property type="match status" value="1"/>
</dbReference>
<dbReference type="InterPro" id="IPR008920">
    <property type="entry name" value="TF_FadR/GntR_C"/>
</dbReference>
<dbReference type="InterPro" id="IPR036390">
    <property type="entry name" value="WH_DNA-bd_sf"/>
</dbReference>
<accession>A0A124EQ45</accession>
<keyword evidence="1" id="KW-0805">Transcription regulation</keyword>
<dbReference type="SMART" id="SM00895">
    <property type="entry name" value="FCD"/>
    <property type="match status" value="1"/>
</dbReference>
<evidence type="ECO:0000256" key="2">
    <source>
        <dbReference type="ARBA" id="ARBA00023125"/>
    </source>
</evidence>
<dbReference type="InterPro" id="IPR036388">
    <property type="entry name" value="WH-like_DNA-bd_sf"/>
</dbReference>
<organism evidence="5 6">
    <name type="scientific">Mycobacterium lehmannii</name>
    <dbReference type="NCBI Taxonomy" id="2048550"/>
    <lineage>
        <taxon>Bacteria</taxon>
        <taxon>Bacillati</taxon>
        <taxon>Actinomycetota</taxon>
        <taxon>Actinomycetes</taxon>
        <taxon>Mycobacteriales</taxon>
        <taxon>Mycobacteriaceae</taxon>
        <taxon>Mycobacterium</taxon>
    </lineage>
</organism>
<proteinExistence type="predicted"/>
<dbReference type="GO" id="GO:0003700">
    <property type="term" value="F:DNA-binding transcription factor activity"/>
    <property type="evidence" value="ECO:0007669"/>
    <property type="project" value="InterPro"/>
</dbReference>
<keyword evidence="2" id="KW-0238">DNA-binding</keyword>
<dbReference type="InterPro" id="IPR011711">
    <property type="entry name" value="GntR_C"/>
</dbReference>
<dbReference type="PROSITE" id="PS50949">
    <property type="entry name" value="HTH_GNTR"/>
    <property type="match status" value="1"/>
</dbReference>
<keyword evidence="6" id="KW-1185">Reference proteome</keyword>
<dbReference type="Gene3D" id="1.20.120.530">
    <property type="entry name" value="GntR ligand-binding domain-like"/>
    <property type="match status" value="1"/>
</dbReference>
<dbReference type="Pfam" id="PF00392">
    <property type="entry name" value="GntR"/>
    <property type="match status" value="1"/>
</dbReference>
<feature type="domain" description="HTH gntR-type" evidence="4">
    <location>
        <begin position="11"/>
        <end position="78"/>
    </location>
</feature>
<keyword evidence="3" id="KW-0804">Transcription</keyword>
<evidence type="ECO:0000313" key="6">
    <source>
        <dbReference type="Proteomes" id="UP000053707"/>
    </source>
</evidence>
<dbReference type="Pfam" id="PF07729">
    <property type="entry name" value="FCD"/>
    <property type="match status" value="1"/>
</dbReference>
<comment type="caution">
    <text evidence="5">The sequence shown here is derived from an EMBL/GenBank/DDBJ whole genome shotgun (WGS) entry which is preliminary data.</text>
</comment>
<dbReference type="RefSeq" id="WP_064394825.1">
    <property type="nucleotide sequence ID" value="NZ_LQIR01000007.1"/>
</dbReference>
<gene>
    <name evidence="5" type="ORF">AU192_05525</name>
</gene>
<sequence length="219" mass="24190">MTEFLAPVEQESTPSIVADKLRQAIAHGELAPGTQLIEADLARRLGVSRGPLREGMQRLTQEGLLIAIRNRGVFVIDMTPEVASDMYLAREAIERAATRRILQRDYASAGDELLAIVEEMAAAADVEEGSEADIRFHERLVELAGSERLSRMHQTYLVETRMCVHALADTYDNPNDRIAEHHALASAIRAGDVQLSDKLLIAHMEDAVDRLVVRVSRGA</sequence>
<dbReference type="InterPro" id="IPR000524">
    <property type="entry name" value="Tscrpt_reg_HTH_GntR"/>
</dbReference>
<name>A0A124EQ45_9MYCO</name>
<dbReference type="PANTHER" id="PTHR43537:SF45">
    <property type="entry name" value="GNTR FAMILY REGULATORY PROTEIN"/>
    <property type="match status" value="1"/>
</dbReference>
<dbReference type="AlphaFoldDB" id="A0A124EQ45"/>
<dbReference type="SMART" id="SM00345">
    <property type="entry name" value="HTH_GNTR"/>
    <property type="match status" value="1"/>
</dbReference>
<protein>
    <submittedName>
        <fullName evidence="5">GntR family transcriptional regulator</fullName>
    </submittedName>
</protein>
<evidence type="ECO:0000256" key="3">
    <source>
        <dbReference type="ARBA" id="ARBA00023163"/>
    </source>
</evidence>
<dbReference type="Gene3D" id="1.10.10.10">
    <property type="entry name" value="Winged helix-like DNA-binding domain superfamily/Winged helix DNA-binding domain"/>
    <property type="match status" value="1"/>
</dbReference>
<reference evidence="5 6" key="1">
    <citation type="submission" date="2016-01" db="EMBL/GenBank/DDBJ databases">
        <authorList>
            <consortium name="TB Trials Study Group"/>
            <person name="Sutton G."/>
            <person name="Brinkac L."/>
            <person name="Sanka R."/>
            <person name="Adams M."/>
            <person name="Lau E.L."/>
            <person name="Macaden R."/>
            <person name="Grewal H.M.S."/>
        </authorList>
    </citation>
    <scope>NUCLEOTIDE SEQUENCE [LARGE SCALE GENOMIC DNA]</scope>
    <source>
        <strain evidence="5 6">IS-1744</strain>
    </source>
</reference>
<dbReference type="SUPFAM" id="SSF46785">
    <property type="entry name" value="Winged helix' DNA-binding domain"/>
    <property type="match status" value="1"/>
</dbReference>
<evidence type="ECO:0000313" key="5">
    <source>
        <dbReference type="EMBL" id="KUI19234.1"/>
    </source>
</evidence>
<dbReference type="CDD" id="cd07377">
    <property type="entry name" value="WHTH_GntR"/>
    <property type="match status" value="1"/>
</dbReference>
<dbReference type="Proteomes" id="UP000053707">
    <property type="component" value="Unassembled WGS sequence"/>
</dbReference>
<evidence type="ECO:0000256" key="1">
    <source>
        <dbReference type="ARBA" id="ARBA00023015"/>
    </source>
</evidence>